<organism evidence="1">
    <name type="scientific">Anguilla anguilla</name>
    <name type="common">European freshwater eel</name>
    <name type="synonym">Muraena anguilla</name>
    <dbReference type="NCBI Taxonomy" id="7936"/>
    <lineage>
        <taxon>Eukaryota</taxon>
        <taxon>Metazoa</taxon>
        <taxon>Chordata</taxon>
        <taxon>Craniata</taxon>
        <taxon>Vertebrata</taxon>
        <taxon>Euteleostomi</taxon>
        <taxon>Actinopterygii</taxon>
        <taxon>Neopterygii</taxon>
        <taxon>Teleostei</taxon>
        <taxon>Anguilliformes</taxon>
        <taxon>Anguillidae</taxon>
        <taxon>Anguilla</taxon>
    </lineage>
</organism>
<accession>A0A0E9Q5A8</accession>
<dbReference type="EMBL" id="GBXM01096658">
    <property type="protein sequence ID" value="JAH11919.1"/>
    <property type="molecule type" value="Transcribed_RNA"/>
</dbReference>
<dbReference type="AlphaFoldDB" id="A0A0E9Q5A8"/>
<sequence length="57" mass="6812">MKSAMCAFHNNRIHFHLLTTYPIRFKCEYYDSANTPTCGFSPLKYPNKWDFRNAYSL</sequence>
<name>A0A0E9Q5A8_ANGAN</name>
<reference evidence="1" key="1">
    <citation type="submission" date="2014-11" db="EMBL/GenBank/DDBJ databases">
        <authorList>
            <person name="Amaro Gonzalez C."/>
        </authorList>
    </citation>
    <scope>NUCLEOTIDE SEQUENCE</scope>
</reference>
<protein>
    <submittedName>
        <fullName evidence="1">Uncharacterized protein</fullName>
    </submittedName>
</protein>
<reference evidence="1" key="2">
    <citation type="journal article" date="2015" name="Fish Shellfish Immunol.">
        <title>Early steps in the European eel (Anguilla anguilla)-Vibrio vulnificus interaction in the gills: Role of the RtxA13 toxin.</title>
        <authorList>
            <person name="Callol A."/>
            <person name="Pajuelo D."/>
            <person name="Ebbesson L."/>
            <person name="Teles M."/>
            <person name="MacKenzie S."/>
            <person name="Amaro C."/>
        </authorList>
    </citation>
    <scope>NUCLEOTIDE SEQUENCE</scope>
</reference>
<evidence type="ECO:0000313" key="1">
    <source>
        <dbReference type="EMBL" id="JAH11919.1"/>
    </source>
</evidence>
<proteinExistence type="predicted"/>